<name>A0AAE2VE12_9BACT</name>
<protein>
    <submittedName>
        <fullName evidence="2">Uncharacterized protein</fullName>
    </submittedName>
</protein>
<keyword evidence="1" id="KW-0812">Transmembrane</keyword>
<feature type="transmembrane region" description="Helical" evidence="1">
    <location>
        <begin position="131"/>
        <end position="150"/>
    </location>
</feature>
<evidence type="ECO:0000313" key="3">
    <source>
        <dbReference type="Proteomes" id="UP000634206"/>
    </source>
</evidence>
<accession>A0AAE2VE12</accession>
<gene>
    <name evidence="2" type="ORF">JIN83_16660</name>
</gene>
<evidence type="ECO:0000313" key="2">
    <source>
        <dbReference type="EMBL" id="MBK1856601.1"/>
    </source>
</evidence>
<keyword evidence="3" id="KW-1185">Reference proteome</keyword>
<comment type="caution">
    <text evidence="2">The sequence shown here is derived from an EMBL/GenBank/DDBJ whole genome shotgun (WGS) entry which is preliminary data.</text>
</comment>
<sequence>MKIKDIIRLRRLQRKKDKTNKLFMSLLSKAKTGDERHELGQEGSNEESIIQFEIDDLITTSLTSEAERLFIPVTPKSDYHLGTKFWKGSTLSEDILHLSQEAICELRETIRQERKKQREVWMTILDMFSKAFVILTGLTGALIGLFSVIAK</sequence>
<keyword evidence="1" id="KW-1133">Transmembrane helix</keyword>
<dbReference type="EMBL" id="JAENIG010000028">
    <property type="protein sequence ID" value="MBK1856601.1"/>
    <property type="molecule type" value="Genomic_DNA"/>
</dbReference>
<reference evidence="2" key="1">
    <citation type="submission" date="2021-01" db="EMBL/GenBank/DDBJ databases">
        <title>Modified the classification status of verrucomicrobia.</title>
        <authorList>
            <person name="Feng X."/>
        </authorList>
    </citation>
    <scope>NUCLEOTIDE SEQUENCE</scope>
    <source>
        <strain evidence="2">5K15</strain>
    </source>
</reference>
<dbReference type="RefSeq" id="WP_309491221.1">
    <property type="nucleotide sequence ID" value="NZ_JAENIG010000028.1"/>
</dbReference>
<proteinExistence type="predicted"/>
<organism evidence="2 3">
    <name type="scientific">Oceaniferula flava</name>
    <dbReference type="NCBI Taxonomy" id="2800421"/>
    <lineage>
        <taxon>Bacteria</taxon>
        <taxon>Pseudomonadati</taxon>
        <taxon>Verrucomicrobiota</taxon>
        <taxon>Verrucomicrobiia</taxon>
        <taxon>Verrucomicrobiales</taxon>
        <taxon>Verrucomicrobiaceae</taxon>
        <taxon>Oceaniferula</taxon>
    </lineage>
</organism>
<dbReference type="AlphaFoldDB" id="A0AAE2VE12"/>
<evidence type="ECO:0000256" key="1">
    <source>
        <dbReference type="SAM" id="Phobius"/>
    </source>
</evidence>
<dbReference type="Proteomes" id="UP000634206">
    <property type="component" value="Unassembled WGS sequence"/>
</dbReference>
<keyword evidence="1" id="KW-0472">Membrane</keyword>